<evidence type="ECO:0000313" key="8">
    <source>
        <dbReference type="EMBL" id="MPW24474.1"/>
    </source>
</evidence>
<sequence length="290" mass="33082">MSYKIGMRNIKTALSVFICIAIYQIFDFRYPLFAVIAAIVSMESSVMHSFKIGLNRLMGTALGAVFGLAFALVRPNDVFLATIGIVVVIYICNILNWNKSITIATIVFISILFDLGESQVLFYSVERIFDTFVGISISLVVNFLIHPYNFEKSIRRQMDTIIKEIYKLVNESVCTVCFMELDKLNFDLTNLSDELKQYESEVKLKKSGQQRIGYVKSTVSILKEIYTHLRVIAPIIEGRHLTDANLKILENLNFDVNKIDLGELSNNLDYIYNYHLGIILENLQLLDTTE</sequence>
<keyword evidence="9" id="KW-1185">Reference proteome</keyword>
<evidence type="ECO:0000256" key="3">
    <source>
        <dbReference type="ARBA" id="ARBA00022692"/>
    </source>
</evidence>
<comment type="subcellular location">
    <subcellularLocation>
        <location evidence="1">Cell membrane</location>
        <topology evidence="1">Multi-pass membrane protein</topology>
    </subcellularLocation>
</comment>
<dbReference type="PANTHER" id="PTHR30509">
    <property type="entry name" value="P-HYDROXYBENZOIC ACID EFFLUX PUMP SUBUNIT-RELATED"/>
    <property type="match status" value="1"/>
</dbReference>
<organism evidence="8 9">
    <name type="scientific">Alkalibaculum sporogenes</name>
    <dbReference type="NCBI Taxonomy" id="2655001"/>
    <lineage>
        <taxon>Bacteria</taxon>
        <taxon>Bacillati</taxon>
        <taxon>Bacillota</taxon>
        <taxon>Clostridia</taxon>
        <taxon>Eubacteriales</taxon>
        <taxon>Eubacteriaceae</taxon>
        <taxon>Alkalibaculum</taxon>
    </lineage>
</organism>
<feature type="transmembrane region" description="Helical" evidence="7">
    <location>
        <begin position="57"/>
        <end position="73"/>
    </location>
</feature>
<keyword evidence="2" id="KW-1003">Cell membrane</keyword>
<evidence type="ECO:0000256" key="6">
    <source>
        <dbReference type="SAM" id="Coils"/>
    </source>
</evidence>
<gene>
    <name evidence="8" type="ORF">GC105_01530</name>
</gene>
<evidence type="ECO:0000256" key="4">
    <source>
        <dbReference type="ARBA" id="ARBA00022989"/>
    </source>
</evidence>
<keyword evidence="3 7" id="KW-0812">Transmembrane</keyword>
<feature type="transmembrane region" description="Helical" evidence="7">
    <location>
        <begin position="79"/>
        <end position="96"/>
    </location>
</feature>
<comment type="caution">
    <text evidence="8">The sequence shown here is derived from an EMBL/GenBank/DDBJ whole genome shotgun (WGS) entry which is preliminary data.</text>
</comment>
<dbReference type="AlphaFoldDB" id="A0A6A7K563"/>
<dbReference type="InterPro" id="IPR010343">
    <property type="entry name" value="ArAE_1"/>
</dbReference>
<feature type="coiled-coil region" evidence="6">
    <location>
        <begin position="181"/>
        <end position="208"/>
    </location>
</feature>
<evidence type="ECO:0000256" key="7">
    <source>
        <dbReference type="SAM" id="Phobius"/>
    </source>
</evidence>
<reference evidence="8 9" key="1">
    <citation type="submission" date="2019-10" db="EMBL/GenBank/DDBJ databases">
        <title>Alkalibaculum tamaniensis sp.nov., a new alkaliphilic acetogen, isolated on methoxylated aromatics from a mud volcano.</title>
        <authorList>
            <person name="Khomyakova M.A."/>
            <person name="Merkel A.Y."/>
            <person name="Bonch-Osmolovskaya E.A."/>
            <person name="Slobodkin A.I."/>
        </authorList>
    </citation>
    <scope>NUCLEOTIDE SEQUENCE [LARGE SCALE GENOMIC DNA]</scope>
    <source>
        <strain evidence="8 9">M08DMB</strain>
    </source>
</reference>
<evidence type="ECO:0000313" key="9">
    <source>
        <dbReference type="Proteomes" id="UP000440004"/>
    </source>
</evidence>
<dbReference type="Pfam" id="PF06081">
    <property type="entry name" value="ArAE_1"/>
    <property type="match status" value="1"/>
</dbReference>
<dbReference type="GO" id="GO:0005886">
    <property type="term" value="C:plasma membrane"/>
    <property type="evidence" value="ECO:0007669"/>
    <property type="project" value="UniProtKB-SubCell"/>
</dbReference>
<keyword evidence="6" id="KW-0175">Coiled coil</keyword>
<accession>A0A6A7K563</accession>
<dbReference type="Proteomes" id="UP000440004">
    <property type="component" value="Unassembled WGS sequence"/>
</dbReference>
<dbReference type="EMBL" id="WHNX01000002">
    <property type="protein sequence ID" value="MPW24474.1"/>
    <property type="molecule type" value="Genomic_DNA"/>
</dbReference>
<keyword evidence="5 7" id="KW-0472">Membrane</keyword>
<protein>
    <recommendedName>
        <fullName evidence="10">Aromatic acid exporter family protein</fullName>
    </recommendedName>
</protein>
<name>A0A6A7K563_9FIRM</name>
<evidence type="ECO:0000256" key="5">
    <source>
        <dbReference type="ARBA" id="ARBA00023136"/>
    </source>
</evidence>
<proteinExistence type="predicted"/>
<dbReference type="RefSeq" id="WP_152800980.1">
    <property type="nucleotide sequence ID" value="NZ_WHNX01000002.1"/>
</dbReference>
<feature type="transmembrane region" description="Helical" evidence="7">
    <location>
        <begin position="128"/>
        <end position="148"/>
    </location>
</feature>
<evidence type="ECO:0000256" key="2">
    <source>
        <dbReference type="ARBA" id="ARBA00022475"/>
    </source>
</evidence>
<evidence type="ECO:0000256" key="1">
    <source>
        <dbReference type="ARBA" id="ARBA00004651"/>
    </source>
</evidence>
<evidence type="ECO:0008006" key="10">
    <source>
        <dbReference type="Google" id="ProtNLM"/>
    </source>
</evidence>
<dbReference type="PANTHER" id="PTHR30509:SF9">
    <property type="entry name" value="MULTIDRUG RESISTANCE PROTEIN MDTO"/>
    <property type="match status" value="1"/>
</dbReference>
<keyword evidence="4 7" id="KW-1133">Transmembrane helix</keyword>